<evidence type="ECO:0000256" key="8">
    <source>
        <dbReference type="ARBA" id="ARBA00022679"/>
    </source>
</evidence>
<evidence type="ECO:0000256" key="13">
    <source>
        <dbReference type="ARBA" id="ARBA00023136"/>
    </source>
</evidence>
<organism evidence="19">
    <name type="scientific">Candidatus Kentrum sp. FW</name>
    <dbReference type="NCBI Taxonomy" id="2126338"/>
    <lineage>
        <taxon>Bacteria</taxon>
        <taxon>Pseudomonadati</taxon>
        <taxon>Pseudomonadota</taxon>
        <taxon>Gammaproteobacteria</taxon>
        <taxon>Candidatus Kentrum</taxon>
    </lineage>
</organism>
<dbReference type="Gene3D" id="3.10.520.10">
    <property type="entry name" value="ApbE-like domains"/>
    <property type="match status" value="1"/>
</dbReference>
<evidence type="ECO:0000256" key="11">
    <source>
        <dbReference type="ARBA" id="ARBA00022827"/>
    </source>
</evidence>
<evidence type="ECO:0000256" key="18">
    <source>
        <dbReference type="ARBA" id="ARBA00060485"/>
    </source>
</evidence>
<keyword evidence="8" id="KW-0808">Transferase</keyword>
<dbReference type="PANTHER" id="PTHR30040">
    <property type="entry name" value="THIAMINE BIOSYNTHESIS LIPOPROTEIN APBE"/>
    <property type="match status" value="1"/>
</dbReference>
<dbReference type="InterPro" id="IPR024932">
    <property type="entry name" value="ApbE"/>
</dbReference>
<evidence type="ECO:0000256" key="10">
    <source>
        <dbReference type="ARBA" id="ARBA00022729"/>
    </source>
</evidence>
<keyword evidence="12" id="KW-0460">Magnesium</keyword>
<reference evidence="19" key="1">
    <citation type="submission" date="2019-02" db="EMBL/GenBank/DDBJ databases">
        <authorList>
            <person name="Gruber-Vodicka R. H."/>
            <person name="Seah K. B. B."/>
        </authorList>
    </citation>
    <scope>NUCLEOTIDE SEQUENCE</scope>
    <source>
        <strain evidence="19">BECK_BZ131</strain>
    </source>
</reference>
<dbReference type="PANTHER" id="PTHR30040:SF2">
    <property type="entry name" value="FAD:PROTEIN FMN TRANSFERASE"/>
    <property type="match status" value="1"/>
</dbReference>
<dbReference type="AlphaFoldDB" id="A0A450U2A5"/>
<keyword evidence="14" id="KW-0564">Palmitate</keyword>
<protein>
    <recommendedName>
        <fullName evidence="4">FAD:protein FMN transferase</fullName>
        <ecNumber evidence="3">2.7.1.180</ecNumber>
    </recommendedName>
    <alternativeName>
        <fullName evidence="16">Flavin transferase</fullName>
    </alternativeName>
</protein>
<evidence type="ECO:0000256" key="6">
    <source>
        <dbReference type="ARBA" id="ARBA00022519"/>
    </source>
</evidence>
<evidence type="ECO:0000256" key="14">
    <source>
        <dbReference type="ARBA" id="ARBA00023139"/>
    </source>
</evidence>
<keyword evidence="15 19" id="KW-0449">Lipoprotein</keyword>
<evidence type="ECO:0000256" key="9">
    <source>
        <dbReference type="ARBA" id="ARBA00022723"/>
    </source>
</evidence>
<dbReference type="Pfam" id="PF02424">
    <property type="entry name" value="ApbE"/>
    <property type="match status" value="1"/>
</dbReference>
<comment type="similarity">
    <text evidence="2">Belongs to the ApbE family.</text>
</comment>
<name>A0A450U2A5_9GAMM</name>
<keyword evidence="5" id="KW-1003">Cell membrane</keyword>
<dbReference type="EMBL" id="CAADFE010000115">
    <property type="protein sequence ID" value="VFJ77074.1"/>
    <property type="molecule type" value="Genomic_DNA"/>
</dbReference>
<evidence type="ECO:0000256" key="3">
    <source>
        <dbReference type="ARBA" id="ARBA00011955"/>
    </source>
</evidence>
<evidence type="ECO:0000256" key="17">
    <source>
        <dbReference type="ARBA" id="ARBA00048540"/>
    </source>
</evidence>
<comment type="cofactor">
    <cofactor evidence="1">
        <name>Mg(2+)</name>
        <dbReference type="ChEBI" id="CHEBI:18420"/>
    </cofactor>
</comment>
<keyword evidence="6" id="KW-0997">Cell inner membrane</keyword>
<keyword evidence="11" id="KW-0274">FAD</keyword>
<evidence type="ECO:0000313" key="19">
    <source>
        <dbReference type="EMBL" id="VFJ77074.1"/>
    </source>
</evidence>
<proteinExistence type="inferred from homology"/>
<evidence type="ECO:0000256" key="4">
    <source>
        <dbReference type="ARBA" id="ARBA00016337"/>
    </source>
</evidence>
<keyword evidence="13" id="KW-0472">Membrane</keyword>
<dbReference type="GO" id="GO:0046872">
    <property type="term" value="F:metal ion binding"/>
    <property type="evidence" value="ECO:0007669"/>
    <property type="project" value="UniProtKB-KW"/>
</dbReference>
<comment type="catalytic activity">
    <reaction evidence="17">
        <text>L-threonyl-[protein] + FAD = FMN-L-threonyl-[protein] + AMP + H(+)</text>
        <dbReference type="Rhea" id="RHEA:36847"/>
        <dbReference type="Rhea" id="RHEA-COMP:11060"/>
        <dbReference type="Rhea" id="RHEA-COMP:11061"/>
        <dbReference type="ChEBI" id="CHEBI:15378"/>
        <dbReference type="ChEBI" id="CHEBI:30013"/>
        <dbReference type="ChEBI" id="CHEBI:57692"/>
        <dbReference type="ChEBI" id="CHEBI:74257"/>
        <dbReference type="ChEBI" id="CHEBI:456215"/>
        <dbReference type="EC" id="2.7.1.180"/>
    </reaction>
</comment>
<keyword evidence="9" id="KW-0479">Metal-binding</keyword>
<dbReference type="EC" id="2.7.1.180" evidence="3"/>
<gene>
    <name evidence="19" type="ORF">BECKFW1821C_GA0114237_11156</name>
</gene>
<dbReference type="GO" id="GO:0005886">
    <property type="term" value="C:plasma membrane"/>
    <property type="evidence" value="ECO:0007669"/>
    <property type="project" value="UniProtKB-SubCell"/>
</dbReference>
<comment type="subcellular location">
    <subcellularLocation>
        <location evidence="18">Cell inner membrane</location>
        <topology evidence="18">Lipid-anchor</topology>
        <orientation evidence="18">Periplasmic side</orientation>
    </subcellularLocation>
</comment>
<dbReference type="SUPFAM" id="SSF143631">
    <property type="entry name" value="ApbE-like"/>
    <property type="match status" value="1"/>
</dbReference>
<dbReference type="InterPro" id="IPR003374">
    <property type="entry name" value="ApbE-like_sf"/>
</dbReference>
<evidence type="ECO:0000256" key="1">
    <source>
        <dbReference type="ARBA" id="ARBA00001946"/>
    </source>
</evidence>
<evidence type="ECO:0000256" key="16">
    <source>
        <dbReference type="ARBA" id="ARBA00031306"/>
    </source>
</evidence>
<evidence type="ECO:0000256" key="7">
    <source>
        <dbReference type="ARBA" id="ARBA00022630"/>
    </source>
</evidence>
<keyword evidence="10" id="KW-0732">Signal</keyword>
<keyword evidence="7" id="KW-0285">Flavoprotein</keyword>
<evidence type="ECO:0000256" key="2">
    <source>
        <dbReference type="ARBA" id="ARBA00008282"/>
    </source>
</evidence>
<evidence type="ECO:0000256" key="15">
    <source>
        <dbReference type="ARBA" id="ARBA00023288"/>
    </source>
</evidence>
<sequence>MVTLSTARIEDIKRHYHLGDTIVRSLQTYMGNPMKSRLIPHSKKPTGRYSGLFNRYIVRLFVILITGLSSACDIEIPDQETRHYSGATMGTYYSVKVVGNFQEIEQDSLRNAGVQQLGSDIEGILTRVNDLMSTYRADSELSRFNASTTTDWFPVSRDLYTVVQEALAISQLTDGAFDITVGPLVNLWGFGPSEEPQDPASRERTRRQQPIPSATALKATMAHTGYKKLHARANPPALRKDHPKLYLDLSAIAKGFAVDKIARHLEENGFINYLVDVGGELCASGNNDKGKPWRVGIEKPTSGKRDLHLIIALDNHGVATSGDYRNFFEQDGKRYSHTINPKTGKPITHNLASVSVLDPRAMRADAFATALSVLGQEAGYRLAQRHRIPAWFIIKTETGFRDRSSPGFAEFLVNE</sequence>
<evidence type="ECO:0000256" key="5">
    <source>
        <dbReference type="ARBA" id="ARBA00022475"/>
    </source>
</evidence>
<evidence type="ECO:0000256" key="12">
    <source>
        <dbReference type="ARBA" id="ARBA00022842"/>
    </source>
</evidence>
<dbReference type="FunFam" id="3.10.520.10:FF:000001">
    <property type="entry name" value="FAD:protein FMN transferase"/>
    <property type="match status" value="1"/>
</dbReference>
<dbReference type="GO" id="GO:0016740">
    <property type="term" value="F:transferase activity"/>
    <property type="evidence" value="ECO:0007669"/>
    <property type="project" value="UniProtKB-KW"/>
</dbReference>
<accession>A0A450U2A5</accession>